<name>A0A811V496_CERCA</name>
<dbReference type="Proteomes" id="UP000606786">
    <property type="component" value="Unassembled WGS sequence"/>
</dbReference>
<proteinExistence type="predicted"/>
<keyword evidence="2" id="KW-1185">Reference proteome</keyword>
<comment type="caution">
    <text evidence="1">The sequence shown here is derived from an EMBL/GenBank/DDBJ whole genome shotgun (WGS) entry which is preliminary data.</text>
</comment>
<evidence type="ECO:0000313" key="1">
    <source>
        <dbReference type="EMBL" id="CAD7005195.1"/>
    </source>
</evidence>
<protein>
    <submittedName>
        <fullName evidence="1">(Mediterranean fruit fly) hypothetical protein</fullName>
    </submittedName>
</protein>
<gene>
    <name evidence="1" type="ORF">CCAP1982_LOCUS13555</name>
</gene>
<sequence>MPGRHSWDPGRIGVEHLAGALSPLCITDSSHEIVRPKPRSIGFKWFDCMFIQTTKQRNNKKNMIKFNALLTLTFSDIHTIHDCGNAL</sequence>
<dbReference type="AlphaFoldDB" id="A0A811V496"/>
<dbReference type="OrthoDB" id="2316821at2759"/>
<accession>A0A811V496</accession>
<reference evidence="1" key="1">
    <citation type="submission" date="2020-11" db="EMBL/GenBank/DDBJ databases">
        <authorList>
            <person name="Whitehead M."/>
        </authorList>
    </citation>
    <scope>NUCLEOTIDE SEQUENCE</scope>
    <source>
        <strain evidence="1">EGII</strain>
    </source>
</reference>
<dbReference type="EMBL" id="CAJHJT010000034">
    <property type="protein sequence ID" value="CAD7005195.1"/>
    <property type="molecule type" value="Genomic_DNA"/>
</dbReference>
<organism evidence="1 2">
    <name type="scientific">Ceratitis capitata</name>
    <name type="common">Mediterranean fruit fly</name>
    <name type="synonym">Tephritis capitata</name>
    <dbReference type="NCBI Taxonomy" id="7213"/>
    <lineage>
        <taxon>Eukaryota</taxon>
        <taxon>Metazoa</taxon>
        <taxon>Ecdysozoa</taxon>
        <taxon>Arthropoda</taxon>
        <taxon>Hexapoda</taxon>
        <taxon>Insecta</taxon>
        <taxon>Pterygota</taxon>
        <taxon>Neoptera</taxon>
        <taxon>Endopterygota</taxon>
        <taxon>Diptera</taxon>
        <taxon>Brachycera</taxon>
        <taxon>Muscomorpha</taxon>
        <taxon>Tephritoidea</taxon>
        <taxon>Tephritidae</taxon>
        <taxon>Ceratitis</taxon>
        <taxon>Ceratitis</taxon>
    </lineage>
</organism>
<evidence type="ECO:0000313" key="2">
    <source>
        <dbReference type="Proteomes" id="UP000606786"/>
    </source>
</evidence>